<protein>
    <submittedName>
        <fullName evidence="2">Uncharacterized protein</fullName>
    </submittedName>
</protein>
<accession>A0A915J063</accession>
<dbReference type="AlphaFoldDB" id="A0A915J063"/>
<dbReference type="Proteomes" id="UP000887565">
    <property type="component" value="Unplaced"/>
</dbReference>
<reference evidence="2" key="1">
    <citation type="submission" date="2022-11" db="UniProtKB">
        <authorList>
            <consortium name="WormBaseParasite"/>
        </authorList>
    </citation>
    <scope>IDENTIFICATION</scope>
</reference>
<proteinExistence type="predicted"/>
<keyword evidence="1" id="KW-1185">Reference proteome</keyword>
<sequence>MESIVHFRTTDDNGLELCIRTTELDQHGSNSQVEKNFMSWKPSRYKMGWAQLGVEFGLSVFPNYALANGHAISRGGELILRCHPMLLFLATNATIGGSN</sequence>
<name>A0A915J063_ROMCU</name>
<evidence type="ECO:0000313" key="2">
    <source>
        <dbReference type="WBParaSite" id="nRc.2.0.1.t19328-RA"/>
    </source>
</evidence>
<evidence type="ECO:0000313" key="1">
    <source>
        <dbReference type="Proteomes" id="UP000887565"/>
    </source>
</evidence>
<organism evidence="1 2">
    <name type="scientific">Romanomermis culicivorax</name>
    <name type="common">Nematode worm</name>
    <dbReference type="NCBI Taxonomy" id="13658"/>
    <lineage>
        <taxon>Eukaryota</taxon>
        <taxon>Metazoa</taxon>
        <taxon>Ecdysozoa</taxon>
        <taxon>Nematoda</taxon>
        <taxon>Enoplea</taxon>
        <taxon>Dorylaimia</taxon>
        <taxon>Mermithida</taxon>
        <taxon>Mermithoidea</taxon>
        <taxon>Mermithidae</taxon>
        <taxon>Romanomermis</taxon>
    </lineage>
</organism>
<dbReference type="WBParaSite" id="nRc.2.0.1.t19328-RA">
    <property type="protein sequence ID" value="nRc.2.0.1.t19328-RA"/>
    <property type="gene ID" value="nRc.2.0.1.g19328"/>
</dbReference>